<reference evidence="1" key="2">
    <citation type="journal article" date="2015" name="Fish Shellfish Immunol.">
        <title>Early steps in the European eel (Anguilla anguilla)-Vibrio vulnificus interaction in the gills: Role of the RtxA13 toxin.</title>
        <authorList>
            <person name="Callol A."/>
            <person name="Pajuelo D."/>
            <person name="Ebbesson L."/>
            <person name="Teles M."/>
            <person name="MacKenzie S."/>
            <person name="Amaro C."/>
        </authorList>
    </citation>
    <scope>NUCLEOTIDE SEQUENCE</scope>
</reference>
<organism evidence="1">
    <name type="scientific">Anguilla anguilla</name>
    <name type="common">European freshwater eel</name>
    <name type="synonym">Muraena anguilla</name>
    <dbReference type="NCBI Taxonomy" id="7936"/>
    <lineage>
        <taxon>Eukaryota</taxon>
        <taxon>Metazoa</taxon>
        <taxon>Chordata</taxon>
        <taxon>Craniata</taxon>
        <taxon>Vertebrata</taxon>
        <taxon>Euteleostomi</taxon>
        <taxon>Actinopterygii</taxon>
        <taxon>Neopterygii</taxon>
        <taxon>Teleostei</taxon>
        <taxon>Anguilliformes</taxon>
        <taxon>Anguillidae</taxon>
        <taxon>Anguilla</taxon>
    </lineage>
</organism>
<sequence>MNVSKQIESSNILRKKALFV</sequence>
<dbReference type="EMBL" id="GBXM01080926">
    <property type="protein sequence ID" value="JAH27651.1"/>
    <property type="molecule type" value="Transcribed_RNA"/>
</dbReference>
<accession>A0A0E9RER7</accession>
<evidence type="ECO:0000313" key="1">
    <source>
        <dbReference type="EMBL" id="JAH27651.1"/>
    </source>
</evidence>
<proteinExistence type="predicted"/>
<protein>
    <submittedName>
        <fullName evidence="1">Uncharacterized protein</fullName>
    </submittedName>
</protein>
<reference evidence="1" key="1">
    <citation type="submission" date="2014-11" db="EMBL/GenBank/DDBJ databases">
        <authorList>
            <person name="Amaro Gonzalez C."/>
        </authorList>
    </citation>
    <scope>NUCLEOTIDE SEQUENCE</scope>
</reference>
<dbReference type="AlphaFoldDB" id="A0A0E9RER7"/>
<name>A0A0E9RER7_ANGAN</name>